<comment type="caution">
    <text evidence="1">The sequence shown here is derived from an EMBL/GenBank/DDBJ whole genome shotgun (WGS) entry which is preliminary data.</text>
</comment>
<proteinExistence type="predicted"/>
<protein>
    <submittedName>
        <fullName evidence="2">Hypothetical_protein</fullName>
    </submittedName>
</protein>
<reference evidence="2 3" key="2">
    <citation type="submission" date="2024-07" db="EMBL/GenBank/DDBJ databases">
        <authorList>
            <person name="Akdeniz Z."/>
        </authorList>
    </citation>
    <scope>NUCLEOTIDE SEQUENCE [LARGE SCALE GENOMIC DNA]</scope>
</reference>
<dbReference type="EMBL" id="CATOUU010000697">
    <property type="protein sequence ID" value="CAI9941866.1"/>
    <property type="molecule type" value="Genomic_DNA"/>
</dbReference>
<dbReference type="Proteomes" id="UP001642409">
    <property type="component" value="Unassembled WGS sequence"/>
</dbReference>
<name>A0AA86PLX8_9EUKA</name>
<keyword evidence="3" id="KW-1185">Reference proteome</keyword>
<sequence length="144" mass="16752">MYIQDIFGTKAGNFSTHSSTSITLRYLFLCVYQLIQQEYASQTRVAYVFLPLQQENILSKAFCAISSRLDRTVLPFNICMVINRTNDQIYNRFDRRSSYILNFNRLLVGFTSQLDDQVCLQLFDYLPNKLSLYQSKENQSVGKA</sequence>
<evidence type="ECO:0000313" key="1">
    <source>
        <dbReference type="EMBL" id="CAI9941866.1"/>
    </source>
</evidence>
<dbReference type="EMBL" id="CAXDID020000030">
    <property type="protein sequence ID" value="CAL5993307.1"/>
    <property type="molecule type" value="Genomic_DNA"/>
</dbReference>
<dbReference type="AlphaFoldDB" id="A0AA86PLX8"/>
<reference evidence="1" key="1">
    <citation type="submission" date="2023-06" db="EMBL/GenBank/DDBJ databases">
        <authorList>
            <person name="Kurt Z."/>
        </authorList>
    </citation>
    <scope>NUCLEOTIDE SEQUENCE</scope>
</reference>
<organism evidence="1">
    <name type="scientific">Hexamita inflata</name>
    <dbReference type="NCBI Taxonomy" id="28002"/>
    <lineage>
        <taxon>Eukaryota</taxon>
        <taxon>Metamonada</taxon>
        <taxon>Diplomonadida</taxon>
        <taxon>Hexamitidae</taxon>
        <taxon>Hexamitinae</taxon>
        <taxon>Hexamita</taxon>
    </lineage>
</organism>
<gene>
    <name evidence="2" type="ORF">HINF_LOCUS12999</name>
    <name evidence="1" type="ORF">HINF_LOCUS29511</name>
</gene>
<evidence type="ECO:0000313" key="3">
    <source>
        <dbReference type="Proteomes" id="UP001642409"/>
    </source>
</evidence>
<accession>A0AA86PLX8</accession>
<evidence type="ECO:0000313" key="2">
    <source>
        <dbReference type="EMBL" id="CAL5993307.1"/>
    </source>
</evidence>